<sequence length="63" mass="6590">MTRLLAALRAAFGASKGDAAEEQPQGAAPSGTRARHRAEPSVDAPRRAEDYVPAGRHRAPTPA</sequence>
<feature type="region of interest" description="Disordered" evidence="1">
    <location>
        <begin position="12"/>
        <end position="63"/>
    </location>
</feature>
<evidence type="ECO:0000313" key="3">
    <source>
        <dbReference type="Proteomes" id="UP000451860"/>
    </source>
</evidence>
<dbReference type="AlphaFoldDB" id="A0A7J5UPQ4"/>
<keyword evidence="3" id="KW-1185">Reference proteome</keyword>
<evidence type="ECO:0000256" key="1">
    <source>
        <dbReference type="SAM" id="MobiDB-lite"/>
    </source>
</evidence>
<gene>
    <name evidence="2" type="ORF">GB883_09260</name>
</gene>
<name>A0A7J5UPQ4_9MICO</name>
<organism evidence="2 3">
    <name type="scientific">Georgenia thermotolerans</name>
    <dbReference type="NCBI Taxonomy" id="527326"/>
    <lineage>
        <taxon>Bacteria</taxon>
        <taxon>Bacillati</taxon>
        <taxon>Actinomycetota</taxon>
        <taxon>Actinomycetes</taxon>
        <taxon>Micrococcales</taxon>
        <taxon>Bogoriellaceae</taxon>
        <taxon>Georgenia</taxon>
    </lineage>
</organism>
<dbReference type="EMBL" id="WHJE01000034">
    <property type="protein sequence ID" value="KAE8764396.1"/>
    <property type="molecule type" value="Genomic_DNA"/>
</dbReference>
<dbReference type="RefSeq" id="WP_152202800.1">
    <property type="nucleotide sequence ID" value="NZ_VUKF01000018.1"/>
</dbReference>
<dbReference type="Proteomes" id="UP000451860">
    <property type="component" value="Unassembled WGS sequence"/>
</dbReference>
<proteinExistence type="predicted"/>
<protein>
    <submittedName>
        <fullName evidence="2">Uncharacterized protein</fullName>
    </submittedName>
</protein>
<feature type="compositionally biased region" description="Basic and acidic residues" evidence="1">
    <location>
        <begin position="37"/>
        <end position="50"/>
    </location>
</feature>
<accession>A0A7J5UPQ4</accession>
<evidence type="ECO:0000313" key="2">
    <source>
        <dbReference type="EMBL" id="KAE8764396.1"/>
    </source>
</evidence>
<comment type="caution">
    <text evidence="2">The sequence shown here is derived from an EMBL/GenBank/DDBJ whole genome shotgun (WGS) entry which is preliminary data.</text>
</comment>
<reference evidence="2 3" key="1">
    <citation type="submission" date="2019-10" db="EMBL/GenBank/DDBJ databases">
        <title>Georgenia wutianyii sp. nov. and Georgenia yuyongxinii sp. nov. isolated from plateau pika (Ochotona curzoniae) in the Qinghai-Tibet plateau of China.</title>
        <authorList>
            <person name="Tian Z."/>
        </authorList>
    </citation>
    <scope>NUCLEOTIDE SEQUENCE [LARGE SCALE GENOMIC DNA]</scope>
    <source>
        <strain evidence="2 3">DSM 21501</strain>
    </source>
</reference>